<reference evidence="2 3" key="1">
    <citation type="journal article" date="2019" name="Nat. Ecol. Evol.">
        <title>Megaphylogeny resolves global patterns of mushroom evolution.</title>
        <authorList>
            <person name="Varga T."/>
            <person name="Krizsan K."/>
            <person name="Foldi C."/>
            <person name="Dima B."/>
            <person name="Sanchez-Garcia M."/>
            <person name="Sanchez-Ramirez S."/>
            <person name="Szollosi G.J."/>
            <person name="Szarkandi J.G."/>
            <person name="Papp V."/>
            <person name="Albert L."/>
            <person name="Andreopoulos W."/>
            <person name="Angelini C."/>
            <person name="Antonin V."/>
            <person name="Barry K.W."/>
            <person name="Bougher N.L."/>
            <person name="Buchanan P."/>
            <person name="Buyck B."/>
            <person name="Bense V."/>
            <person name="Catcheside P."/>
            <person name="Chovatia M."/>
            <person name="Cooper J."/>
            <person name="Damon W."/>
            <person name="Desjardin D."/>
            <person name="Finy P."/>
            <person name="Geml J."/>
            <person name="Haridas S."/>
            <person name="Hughes K."/>
            <person name="Justo A."/>
            <person name="Karasinski D."/>
            <person name="Kautmanova I."/>
            <person name="Kiss B."/>
            <person name="Kocsube S."/>
            <person name="Kotiranta H."/>
            <person name="LaButti K.M."/>
            <person name="Lechner B.E."/>
            <person name="Liimatainen K."/>
            <person name="Lipzen A."/>
            <person name="Lukacs Z."/>
            <person name="Mihaltcheva S."/>
            <person name="Morgado L.N."/>
            <person name="Niskanen T."/>
            <person name="Noordeloos M.E."/>
            <person name="Ohm R.A."/>
            <person name="Ortiz-Santana B."/>
            <person name="Ovrebo C."/>
            <person name="Racz N."/>
            <person name="Riley R."/>
            <person name="Savchenko A."/>
            <person name="Shiryaev A."/>
            <person name="Soop K."/>
            <person name="Spirin V."/>
            <person name="Szebenyi C."/>
            <person name="Tomsovsky M."/>
            <person name="Tulloss R.E."/>
            <person name="Uehling J."/>
            <person name="Grigoriev I.V."/>
            <person name="Vagvolgyi C."/>
            <person name="Papp T."/>
            <person name="Martin F.M."/>
            <person name="Miettinen O."/>
            <person name="Hibbett D.S."/>
            <person name="Nagy L.G."/>
        </authorList>
    </citation>
    <scope>NUCLEOTIDE SEQUENCE [LARGE SCALE GENOMIC DNA]</scope>
    <source>
        <strain evidence="2 3">HHB13444</strain>
    </source>
</reference>
<gene>
    <name evidence="2" type="ORF">K466DRAFT_636861</name>
</gene>
<dbReference type="InterPro" id="IPR036397">
    <property type="entry name" value="RNaseH_sf"/>
</dbReference>
<dbReference type="AlphaFoldDB" id="A0A5C3NT66"/>
<evidence type="ECO:0000313" key="2">
    <source>
        <dbReference type="EMBL" id="TFK80515.1"/>
    </source>
</evidence>
<dbReference type="Gene3D" id="3.30.420.10">
    <property type="entry name" value="Ribonuclease H-like superfamily/Ribonuclease H"/>
    <property type="match status" value="1"/>
</dbReference>
<dbReference type="Proteomes" id="UP000308197">
    <property type="component" value="Unassembled WGS sequence"/>
</dbReference>
<dbReference type="SUPFAM" id="SSF53098">
    <property type="entry name" value="Ribonuclease H-like"/>
    <property type="match status" value="1"/>
</dbReference>
<proteinExistence type="predicted"/>
<evidence type="ECO:0000313" key="3">
    <source>
        <dbReference type="Proteomes" id="UP000308197"/>
    </source>
</evidence>
<keyword evidence="3" id="KW-1185">Reference proteome</keyword>
<dbReference type="STRING" id="1314778.A0A5C3NT66"/>
<name>A0A5C3NT66_9APHY</name>
<accession>A0A5C3NT66</accession>
<dbReference type="InterPro" id="IPR012337">
    <property type="entry name" value="RNaseH-like_sf"/>
</dbReference>
<feature type="domain" description="RNase H type-1" evidence="1">
    <location>
        <begin position="1"/>
        <end position="91"/>
    </location>
</feature>
<sequence>MVATILAAGAADSSARLVVETDSQTTMDSATKWKRRHEDTGYILQQNADLTRVIIAKLRMRKAHTLFRWVKGHSGHPRNEAADKLAAIGAEKVAQDLIPMDVPTIFKLTGAKLQAITQKLAYRAIRDRKDKLVKQRPRTEANLDRVVTGIEATFGVRVYETTIWKSFRGRHVSRQAAQFMWMAMHDGYMIGSHWMRPNMPDELRTRAYCGTCGETETMSHIAFECETKGQGVVWSLLKATWELTMARWHEPCWGTTFGAACAVFKSDEGSRKPALENLWCILCTEALHLIWKLRCERVIQRDGEEFTEAEITNRYYAAMDARLSLDRRTAAMAKGKRALKPADVERIWLPILESGQDLPPRWVTSSGVLVGIKRGR</sequence>
<dbReference type="PROSITE" id="PS50879">
    <property type="entry name" value="RNASE_H_1"/>
    <property type="match status" value="1"/>
</dbReference>
<dbReference type="InterPro" id="IPR002156">
    <property type="entry name" value="RNaseH_domain"/>
</dbReference>
<dbReference type="InParanoid" id="A0A5C3NT66"/>
<organism evidence="2 3">
    <name type="scientific">Polyporus arcularius HHB13444</name>
    <dbReference type="NCBI Taxonomy" id="1314778"/>
    <lineage>
        <taxon>Eukaryota</taxon>
        <taxon>Fungi</taxon>
        <taxon>Dikarya</taxon>
        <taxon>Basidiomycota</taxon>
        <taxon>Agaricomycotina</taxon>
        <taxon>Agaricomycetes</taxon>
        <taxon>Polyporales</taxon>
        <taxon>Polyporaceae</taxon>
        <taxon>Polyporus</taxon>
    </lineage>
</organism>
<evidence type="ECO:0000259" key="1">
    <source>
        <dbReference type="PROSITE" id="PS50879"/>
    </source>
</evidence>
<protein>
    <recommendedName>
        <fullName evidence="1">RNase H type-1 domain-containing protein</fullName>
    </recommendedName>
</protein>
<dbReference type="EMBL" id="ML211757">
    <property type="protein sequence ID" value="TFK80515.1"/>
    <property type="molecule type" value="Genomic_DNA"/>
</dbReference>
<dbReference type="GO" id="GO:0004523">
    <property type="term" value="F:RNA-DNA hybrid ribonuclease activity"/>
    <property type="evidence" value="ECO:0007669"/>
    <property type="project" value="InterPro"/>
</dbReference>
<dbReference type="GO" id="GO:0003676">
    <property type="term" value="F:nucleic acid binding"/>
    <property type="evidence" value="ECO:0007669"/>
    <property type="project" value="InterPro"/>
</dbReference>
<dbReference type="Pfam" id="PF00075">
    <property type="entry name" value="RNase_H"/>
    <property type="match status" value="1"/>
</dbReference>